<dbReference type="PANTHER" id="PTHR42901:SF1">
    <property type="entry name" value="ALCOHOL DEHYDROGENASE"/>
    <property type="match status" value="1"/>
</dbReference>
<dbReference type="GO" id="GO:0016616">
    <property type="term" value="F:oxidoreductase activity, acting on the CH-OH group of donors, NAD or NADP as acceptor"/>
    <property type="evidence" value="ECO:0007669"/>
    <property type="project" value="UniProtKB-ARBA"/>
</dbReference>
<evidence type="ECO:0000256" key="3">
    <source>
        <dbReference type="RuleBase" id="RU000363"/>
    </source>
</evidence>
<evidence type="ECO:0000256" key="2">
    <source>
        <dbReference type="ARBA" id="ARBA00023002"/>
    </source>
</evidence>
<dbReference type="InterPro" id="IPR036291">
    <property type="entry name" value="NAD(P)-bd_dom_sf"/>
</dbReference>
<evidence type="ECO:0000313" key="4">
    <source>
        <dbReference type="EMBL" id="RDU74427.1"/>
    </source>
</evidence>
<organism evidence="4 5">
    <name type="scientific">Helicobacter anseris</name>
    <dbReference type="NCBI Taxonomy" id="375926"/>
    <lineage>
        <taxon>Bacteria</taxon>
        <taxon>Pseudomonadati</taxon>
        <taxon>Campylobacterota</taxon>
        <taxon>Epsilonproteobacteria</taxon>
        <taxon>Campylobacterales</taxon>
        <taxon>Helicobacteraceae</taxon>
        <taxon>Helicobacter</taxon>
    </lineage>
</organism>
<dbReference type="OrthoDB" id="658698at2"/>
<dbReference type="InterPro" id="IPR020904">
    <property type="entry name" value="Sc_DH/Rdtase_CS"/>
</dbReference>
<keyword evidence="2" id="KW-0560">Oxidoreductase</keyword>
<protein>
    <submittedName>
        <fullName evidence="4">NAD(P)-dependent oxidoreductase</fullName>
    </submittedName>
</protein>
<reference evidence="4 5" key="1">
    <citation type="submission" date="2018-04" db="EMBL/GenBank/DDBJ databases">
        <title>Novel Campyloabacter and Helicobacter Species and Strains.</title>
        <authorList>
            <person name="Mannion A.J."/>
            <person name="Shen Z."/>
            <person name="Fox J.G."/>
        </authorList>
    </citation>
    <scope>NUCLEOTIDE SEQUENCE [LARGE SCALE GENOMIC DNA]</scope>
    <source>
        <strain evidence="4 5">MIT 04-9362</strain>
    </source>
</reference>
<dbReference type="Proteomes" id="UP000256695">
    <property type="component" value="Unassembled WGS sequence"/>
</dbReference>
<dbReference type="CDD" id="cd05346">
    <property type="entry name" value="SDR_c5"/>
    <property type="match status" value="1"/>
</dbReference>
<dbReference type="PROSITE" id="PS00061">
    <property type="entry name" value="ADH_SHORT"/>
    <property type="match status" value="1"/>
</dbReference>
<dbReference type="FunFam" id="3.40.50.720:FF:000047">
    <property type="entry name" value="NADP-dependent L-serine/L-allo-threonine dehydrogenase"/>
    <property type="match status" value="1"/>
</dbReference>
<comment type="similarity">
    <text evidence="1 3">Belongs to the short-chain dehydrogenases/reductases (SDR) family.</text>
</comment>
<evidence type="ECO:0000256" key="1">
    <source>
        <dbReference type="ARBA" id="ARBA00006484"/>
    </source>
</evidence>
<dbReference type="PRINTS" id="PR00080">
    <property type="entry name" value="SDRFAMILY"/>
</dbReference>
<dbReference type="Pfam" id="PF00106">
    <property type="entry name" value="adh_short"/>
    <property type="match status" value="1"/>
</dbReference>
<dbReference type="EMBL" id="NXLX01000002">
    <property type="protein sequence ID" value="RDU74427.1"/>
    <property type="molecule type" value="Genomic_DNA"/>
</dbReference>
<dbReference type="Gene3D" id="3.40.50.720">
    <property type="entry name" value="NAD(P)-binding Rossmann-like Domain"/>
    <property type="match status" value="1"/>
</dbReference>
<gene>
    <name evidence="4" type="ORF">CQA57_01585</name>
</gene>
<proteinExistence type="inferred from homology"/>
<dbReference type="SUPFAM" id="SSF51735">
    <property type="entry name" value="NAD(P)-binding Rossmann-fold domains"/>
    <property type="match status" value="1"/>
</dbReference>
<dbReference type="AlphaFoldDB" id="A0A3D8JAB0"/>
<sequence length="247" mass="27191">MLVFITGASSGFGEAMAKKFVLEGHEVILLARRLEKLEKLQQELGSKCIKIIASDVMDIKNIKQALGDEISKIDVLINNAGLALGIESAEECDIKDWENMVTTNILGLIKITHLILPFMVEKQSGHIINIGSIAGSYPYYGGNVYGATKAFVKQFSLNLRADLVDKNIRVTNIEPGLCGGSEFSIVRFKGDEQKAKDLYKNTNPLMPQDIAESVYWCATLPAHININRLEIMPTTQASAGLKVHKKL</sequence>
<dbReference type="PRINTS" id="PR00081">
    <property type="entry name" value="GDHRDH"/>
</dbReference>
<name>A0A3D8JAB0_9HELI</name>
<dbReference type="RefSeq" id="WP_115578482.1">
    <property type="nucleotide sequence ID" value="NZ_NXLX01000002.1"/>
</dbReference>
<accession>A0A3D8JAB0</accession>
<evidence type="ECO:0000313" key="5">
    <source>
        <dbReference type="Proteomes" id="UP000256695"/>
    </source>
</evidence>
<dbReference type="PANTHER" id="PTHR42901">
    <property type="entry name" value="ALCOHOL DEHYDROGENASE"/>
    <property type="match status" value="1"/>
</dbReference>
<comment type="caution">
    <text evidence="4">The sequence shown here is derived from an EMBL/GenBank/DDBJ whole genome shotgun (WGS) entry which is preliminary data.</text>
</comment>
<keyword evidence="5" id="KW-1185">Reference proteome</keyword>
<dbReference type="InterPro" id="IPR002347">
    <property type="entry name" value="SDR_fam"/>
</dbReference>